<dbReference type="OrthoDB" id="153872at2759"/>
<accession>A0A8W8JI07</accession>
<organism evidence="3 4">
    <name type="scientific">Magallana gigas</name>
    <name type="common">Pacific oyster</name>
    <name type="synonym">Crassostrea gigas</name>
    <dbReference type="NCBI Taxonomy" id="29159"/>
    <lineage>
        <taxon>Eukaryota</taxon>
        <taxon>Metazoa</taxon>
        <taxon>Spiralia</taxon>
        <taxon>Lophotrochozoa</taxon>
        <taxon>Mollusca</taxon>
        <taxon>Bivalvia</taxon>
        <taxon>Autobranchia</taxon>
        <taxon>Pteriomorphia</taxon>
        <taxon>Ostreida</taxon>
        <taxon>Ostreoidea</taxon>
        <taxon>Ostreidae</taxon>
        <taxon>Magallana</taxon>
    </lineage>
</organism>
<keyword evidence="1" id="KW-0863">Zinc-finger</keyword>
<keyword evidence="1" id="KW-0479">Metal-binding</keyword>
<evidence type="ECO:0000313" key="3">
    <source>
        <dbReference type="EnsemblMetazoa" id="G19464.2:cds"/>
    </source>
</evidence>
<evidence type="ECO:0000256" key="1">
    <source>
        <dbReference type="PROSITE-ProRule" id="PRU00024"/>
    </source>
</evidence>
<dbReference type="InterPro" id="IPR000315">
    <property type="entry name" value="Znf_B-box"/>
</dbReference>
<dbReference type="CDD" id="cd19756">
    <property type="entry name" value="Bbox2"/>
    <property type="match status" value="1"/>
</dbReference>
<reference evidence="3" key="1">
    <citation type="submission" date="2022-08" db="UniProtKB">
        <authorList>
            <consortium name="EnsemblMetazoa"/>
        </authorList>
    </citation>
    <scope>IDENTIFICATION</scope>
    <source>
        <strain evidence="3">05x7-T-G4-1.051#20</strain>
    </source>
</reference>
<dbReference type="GO" id="GO:0008270">
    <property type="term" value="F:zinc ion binding"/>
    <property type="evidence" value="ECO:0007669"/>
    <property type="project" value="UniProtKB-KW"/>
</dbReference>
<dbReference type="InterPro" id="IPR047153">
    <property type="entry name" value="TRIM45/56/19-like"/>
</dbReference>
<dbReference type="SUPFAM" id="SSF101898">
    <property type="entry name" value="NHL repeat"/>
    <property type="match status" value="1"/>
</dbReference>
<proteinExistence type="predicted"/>
<dbReference type="PANTHER" id="PTHR25462">
    <property type="entry name" value="BONUS, ISOFORM C-RELATED"/>
    <property type="match status" value="1"/>
</dbReference>
<dbReference type="SUPFAM" id="SSF57845">
    <property type="entry name" value="B-box zinc-binding domain"/>
    <property type="match status" value="1"/>
</dbReference>
<dbReference type="SMART" id="SM00336">
    <property type="entry name" value="BBOX"/>
    <property type="match status" value="2"/>
</dbReference>
<keyword evidence="4" id="KW-1185">Reference proteome</keyword>
<feature type="domain" description="B box-type" evidence="2">
    <location>
        <begin position="65"/>
        <end position="105"/>
    </location>
</feature>
<name>A0A8W8JI07_MAGGI</name>
<dbReference type="Gene3D" id="3.30.160.60">
    <property type="entry name" value="Classic Zinc Finger"/>
    <property type="match status" value="1"/>
</dbReference>
<protein>
    <recommendedName>
        <fullName evidence="2">B box-type domain-containing protein</fullName>
    </recommendedName>
</protein>
<dbReference type="AlphaFoldDB" id="A0A8W8JI07"/>
<dbReference type="InterPro" id="IPR011042">
    <property type="entry name" value="6-blade_b-propeller_TolB-like"/>
</dbReference>
<sequence>MDPHLNAQDVLRCKLCEIPAPPMYCDTCQISLCKPCVGEHLFDGSEQHNVVQFEKRGSIPTYPKCLKHSTNPCQLHCKECNFPICVQCVASGEHFGHVQDDILEFMKTTKKVIKRDLQELEKLIHPKYQEIALKIQKMKEDMNKNSQTVIKAIMKHGDDWHKEINTIIETLKHNFNEKSSTQLDAISIQEDDIRCTISAITQCAFDMKKLLDSQDVSLVSEYSSRIAEFKRLPSEPTHTLPSFTSHEINGQHILEQFGSLSVLDIKTDDDDYTKNTSSKTSFPKYRPYIAEPLIVADIHTEYGLRNLLLGVSCLSEEEVWTCGQDSILRLYNIKGELVNSVKIKSGALSLDIAILTRSNELVYADRTDETVNIVKNSKIRTLIRHKGWTPYSVCTAFFYELLVVMKSIDKTKTKVVRYFGSELKQTIQSDDTGKPFFSCGRYSIYICENINHDICVADNGAGALVVVSQDGKLRFTYTGPPSKTKRSFDPYGIATDIQGQILTSDLRNNRIHILNQDGLFICYIDNCHLDRPSSLSIDKSGNLFVGENCTGKVKIIRY</sequence>
<evidence type="ECO:0000313" key="4">
    <source>
        <dbReference type="Proteomes" id="UP000005408"/>
    </source>
</evidence>
<dbReference type="Gene3D" id="2.120.10.30">
    <property type="entry name" value="TolB, C-terminal domain"/>
    <property type="match status" value="1"/>
</dbReference>
<keyword evidence="1" id="KW-0862">Zinc</keyword>
<dbReference type="PROSITE" id="PS50119">
    <property type="entry name" value="ZF_BBOX"/>
    <property type="match status" value="2"/>
</dbReference>
<dbReference type="Pfam" id="PF00643">
    <property type="entry name" value="zf-B_box"/>
    <property type="match status" value="1"/>
</dbReference>
<evidence type="ECO:0000259" key="2">
    <source>
        <dbReference type="PROSITE" id="PS50119"/>
    </source>
</evidence>
<feature type="domain" description="B box-type" evidence="2">
    <location>
        <begin position="8"/>
        <end position="53"/>
    </location>
</feature>
<dbReference type="EnsemblMetazoa" id="G19464.2">
    <property type="protein sequence ID" value="G19464.2:cds"/>
    <property type="gene ID" value="G19464"/>
</dbReference>
<dbReference type="Proteomes" id="UP000005408">
    <property type="component" value="Unassembled WGS sequence"/>
</dbReference>
<dbReference type="PANTHER" id="PTHR25462:SF296">
    <property type="entry name" value="MEIOTIC P26, ISOFORM F"/>
    <property type="match status" value="1"/>
</dbReference>